<sequence length="479" mass="53464">MGWSVPQAEPQQKPPVWSPWVCVFIFLLAFALALVWVVLDTPSTGLYPLSSGHYLPLTGFTLVGILSCLSLYLLTWETGALMYYSWTYWQANTNAAWQNWTHQHLHIVDSVNFTTRLDLYPQVAGLSRPEGDNEEPAVLLFPDDDVPPGIYRFEIICRHILTSFEDAIKTLNLPREGTFRLYVQTQTEVTETHILYLEELWQTLYPGYSLQVNPVGPQASLETVGTCLDARTPSLVIAMQYYDGVEEKPLSEIATGLLLSPANLLRPDAVQNAPQLFRAMPLNLKKLPEDLRELRDISQQPAESLRLLWFSGLTDILRQKLNAVVHDLKLPLRQEAPMGGQLDFDKGCGGYGSLSGWLMLGAAADMIKRGQGSQWVLAAAEESAWAVVVGDQAPVQADYHSQLPRDVYPAGCLVASLLFNLVLFWSLGHAFPDWLFSFRGTITLILTLVVTMIGSAVGLRIILNRLLEPHFIRSAQQGS</sequence>
<keyword evidence="1" id="KW-0472">Membrane</keyword>
<feature type="transmembrane region" description="Helical" evidence="1">
    <location>
        <begin position="407"/>
        <end position="428"/>
    </location>
</feature>
<organism evidence="2 3">
    <name type="scientific">Rahnella perminowiae</name>
    <dbReference type="NCBI Taxonomy" id="2816244"/>
    <lineage>
        <taxon>Bacteria</taxon>
        <taxon>Pseudomonadati</taxon>
        <taxon>Pseudomonadota</taxon>
        <taxon>Gammaproteobacteria</taxon>
        <taxon>Enterobacterales</taxon>
        <taxon>Yersiniaceae</taxon>
        <taxon>Rahnella</taxon>
    </lineage>
</organism>
<keyword evidence="3" id="KW-1185">Reference proteome</keyword>
<dbReference type="Proteomes" id="UP000699865">
    <property type="component" value="Unassembled WGS sequence"/>
</dbReference>
<dbReference type="RefSeq" id="WP_217138802.1">
    <property type="nucleotide sequence ID" value="NZ_JAFMOU010000070.1"/>
</dbReference>
<proteinExistence type="predicted"/>
<comment type="caution">
    <text evidence="2">The sequence shown here is derived from an EMBL/GenBank/DDBJ whole genome shotgun (WGS) entry which is preliminary data.</text>
</comment>
<protein>
    <submittedName>
        <fullName evidence="2">Uncharacterized protein</fullName>
    </submittedName>
</protein>
<evidence type="ECO:0000313" key="2">
    <source>
        <dbReference type="EMBL" id="MBU9836438.1"/>
    </source>
</evidence>
<gene>
    <name evidence="2" type="ORF">J1786_16665</name>
</gene>
<accession>A0ABS6L3K2</accession>
<name>A0ABS6L3K2_9GAMM</name>
<keyword evidence="1" id="KW-1133">Transmembrane helix</keyword>
<dbReference type="EMBL" id="JAFMOU010000070">
    <property type="protein sequence ID" value="MBU9836438.1"/>
    <property type="molecule type" value="Genomic_DNA"/>
</dbReference>
<evidence type="ECO:0000256" key="1">
    <source>
        <dbReference type="SAM" id="Phobius"/>
    </source>
</evidence>
<keyword evidence="1" id="KW-0812">Transmembrane</keyword>
<feature type="transmembrane region" description="Helical" evidence="1">
    <location>
        <begin position="440"/>
        <end position="463"/>
    </location>
</feature>
<feature type="transmembrane region" description="Helical" evidence="1">
    <location>
        <begin position="54"/>
        <end position="74"/>
    </location>
</feature>
<evidence type="ECO:0000313" key="3">
    <source>
        <dbReference type="Proteomes" id="UP000699865"/>
    </source>
</evidence>
<feature type="transmembrane region" description="Helical" evidence="1">
    <location>
        <begin position="20"/>
        <end position="39"/>
    </location>
</feature>
<reference evidence="2 3" key="1">
    <citation type="submission" date="2021-03" db="EMBL/GenBank/DDBJ databases">
        <title>Five novel Rahnella species.</title>
        <authorList>
            <person name="Brady C."/>
            <person name="Asselin J."/>
            <person name="Beer S."/>
            <person name="Bruberg M.B."/>
            <person name="Crampton B."/>
            <person name="Venter S."/>
            <person name="Arnold D."/>
            <person name="Denman S."/>
        </authorList>
    </citation>
    <scope>NUCLEOTIDE SEQUENCE [LARGE SCALE GENOMIC DNA]</scope>
    <source>
        <strain evidence="2 3">L72c</strain>
    </source>
</reference>